<evidence type="ECO:0000256" key="12">
    <source>
        <dbReference type="ARBA" id="ARBA00067351"/>
    </source>
</evidence>
<dbReference type="Gene3D" id="3.80.10.10">
    <property type="entry name" value="Ribonuclease Inhibitor"/>
    <property type="match status" value="2"/>
</dbReference>
<dbReference type="Proteomes" id="UP000018936">
    <property type="component" value="Unassembled WGS sequence"/>
</dbReference>
<dbReference type="SMART" id="SM00365">
    <property type="entry name" value="LRR_SD22"/>
    <property type="match status" value="4"/>
</dbReference>
<evidence type="ECO:0000256" key="10">
    <source>
        <dbReference type="ARBA" id="ARBA00054059"/>
    </source>
</evidence>
<evidence type="ECO:0000256" key="13">
    <source>
        <dbReference type="SAM" id="Coils"/>
    </source>
</evidence>
<keyword evidence="7 13" id="KW-0175">Coiled coil</keyword>
<dbReference type="InterPro" id="IPR003591">
    <property type="entry name" value="Leu-rich_rpt_typical-subtyp"/>
</dbReference>
<keyword evidence="3" id="KW-0433">Leucine-rich repeat</keyword>
<keyword evidence="16" id="KW-1185">Reference proteome</keyword>
<evidence type="ECO:0000256" key="2">
    <source>
        <dbReference type="ARBA" id="ARBA00022490"/>
    </source>
</evidence>
<feature type="coiled-coil region" evidence="13">
    <location>
        <begin position="735"/>
        <end position="968"/>
    </location>
</feature>
<dbReference type="PANTHER" id="PTHR15454">
    <property type="entry name" value="NISCHARIN RELATED"/>
    <property type="match status" value="1"/>
</dbReference>
<feature type="coiled-coil region" evidence="13">
    <location>
        <begin position="402"/>
        <end position="524"/>
    </location>
</feature>
<keyword evidence="6" id="KW-0498">Mitosis</keyword>
<evidence type="ECO:0000256" key="6">
    <source>
        <dbReference type="ARBA" id="ARBA00022776"/>
    </source>
</evidence>
<gene>
    <name evidence="15" type="primary">LRRCC1</name>
    <name evidence="15" type="ORF">L345_01376</name>
</gene>
<sequence>MVKLHTLNLHCNLIARIESLDHLLNLQHLDLSSNRIHWIEGLSCLANLRTLNLACNLITKVEGLENLYNLTKLNLSYNRIDDLSGLLHLRGPNYKINHIELHSNSVNNVNHLLQCLCGLQYLTNLTLEKNEKSNPVCAKIGYREILLQALPQLTILDGKNIFGEPVNLMEPNSSDLKCLEDLLSCLVSSSYTDEEETYVNLPIITPRIDQVLAQFRQRAKMSPWTTTSSSTEIMSSSEPEKIKFDNDSRIKKLEEQISHLLQKVTNSSKADVTVKAKKETDFTSESGSESGKENRKATKRSKLPNYRKSTLSTKLRSQKSKLSAREQEKDFIKSKFQESHIKEGQSSSPASEIASLKIVGETLEKLGGPKSQLKKLNVDTGIQEEFTYRVLIQELDQEREKRWKAEQAEKKLSESIKQLQNQAKEEKDIQSVAVYTTDRLQIDIRQLKEEAEKLGKELERSKQKEEDQQKAVQTLEEALSKLESQKAQQQASEVKRIQTAELKASAAEREVQLLRICLQQQKEKVEQVHELLTLREQEHRKELETRVTLNGSEFQEALSKEVAREEQRHKDHIKELQEKRHLLNQKYKDLENEFRVALTIEAKRFSEVKEGFDRLTAELAEHKQVLLHSQQKEKQSATLIHELTSVVKEQKDKITELIKSKQDIVYNLKSQIQTLENMVEEDQQKTIQLELLKQEKSKLTSQVTAQESVIDGLKAERKIWGEELAQQGASLAQDRGKLEAKIEVLTSETEALKKQNESFNDALQIKSKIVEDQTETIRKLKEASQNRDEQIRNLREDNIEIQKRLQIQLQEKDAQLDNLLEKLERQNERKEELKHELQEKDAELNDIKESYSVMNKKWQDKGGLLNKLEAQVKQMKENFDIREQQLREERDKSLQAQKIMMEKLHSVDDAFRRQHESTIAAHQAELLQLANEKQKQVVAANEKVCQVEEEMRQLLQETANNKKTMEEKIKWLTVALSDIQQGL</sequence>
<dbReference type="SMART" id="SM00369">
    <property type="entry name" value="LRR_TYP"/>
    <property type="match status" value="4"/>
</dbReference>
<comment type="function">
    <text evidence="10">Required for the organization of the mitotic spindle. Maintains the structural integrity of centrosomes during mitosis.</text>
</comment>
<evidence type="ECO:0000256" key="7">
    <source>
        <dbReference type="ARBA" id="ARBA00023054"/>
    </source>
</evidence>
<keyword evidence="9" id="KW-0131">Cell cycle</keyword>
<proteinExistence type="inferred from homology"/>
<evidence type="ECO:0000313" key="16">
    <source>
        <dbReference type="Proteomes" id="UP000018936"/>
    </source>
</evidence>
<keyword evidence="4" id="KW-0132">Cell division</keyword>
<dbReference type="GO" id="GO:0005813">
    <property type="term" value="C:centrosome"/>
    <property type="evidence" value="ECO:0007669"/>
    <property type="project" value="TreeGrafter"/>
</dbReference>
<evidence type="ECO:0000256" key="4">
    <source>
        <dbReference type="ARBA" id="ARBA00022618"/>
    </source>
</evidence>
<evidence type="ECO:0000256" key="3">
    <source>
        <dbReference type="ARBA" id="ARBA00022614"/>
    </source>
</evidence>
<feature type="coiled-coil region" evidence="13">
    <location>
        <begin position="555"/>
        <end position="593"/>
    </location>
</feature>
<dbReference type="GO" id="GO:0005814">
    <property type="term" value="C:centriole"/>
    <property type="evidence" value="ECO:0007669"/>
    <property type="project" value="UniProtKB-SubCell"/>
</dbReference>
<evidence type="ECO:0000256" key="1">
    <source>
        <dbReference type="ARBA" id="ARBA00004114"/>
    </source>
</evidence>
<dbReference type="InterPro" id="IPR001611">
    <property type="entry name" value="Leu-rich_rpt"/>
</dbReference>
<keyword evidence="2" id="KW-0963">Cytoplasm</keyword>
<keyword evidence="5" id="KW-0677">Repeat</keyword>
<dbReference type="PROSITE" id="PS51450">
    <property type="entry name" value="LRR"/>
    <property type="match status" value="4"/>
</dbReference>
<feature type="region of interest" description="Disordered" evidence="14">
    <location>
        <begin position="272"/>
        <end position="328"/>
    </location>
</feature>
<protein>
    <recommendedName>
        <fullName evidence="12">Leucine-rich repeat and coiled-coil domain-containing protein 1</fullName>
    </recommendedName>
</protein>
<comment type="subcellular location">
    <subcellularLocation>
        <location evidence="1">Cytoplasm</location>
        <location evidence="1">Cytoskeleton</location>
        <location evidence="1">Microtubule organizing center</location>
        <location evidence="1">Centrosome</location>
        <location evidence="1">Centriole</location>
    </subcellularLocation>
</comment>
<organism evidence="15 16">
    <name type="scientific">Ophiophagus hannah</name>
    <name type="common">King cobra</name>
    <name type="synonym">Naja hannah</name>
    <dbReference type="NCBI Taxonomy" id="8665"/>
    <lineage>
        <taxon>Eukaryota</taxon>
        <taxon>Metazoa</taxon>
        <taxon>Chordata</taxon>
        <taxon>Craniata</taxon>
        <taxon>Vertebrata</taxon>
        <taxon>Euteleostomi</taxon>
        <taxon>Lepidosauria</taxon>
        <taxon>Squamata</taxon>
        <taxon>Bifurcata</taxon>
        <taxon>Unidentata</taxon>
        <taxon>Episquamata</taxon>
        <taxon>Toxicofera</taxon>
        <taxon>Serpentes</taxon>
        <taxon>Colubroidea</taxon>
        <taxon>Elapidae</taxon>
        <taxon>Elapinae</taxon>
        <taxon>Ophiophagus</taxon>
    </lineage>
</organism>
<dbReference type="InterPro" id="IPR025875">
    <property type="entry name" value="Leu-rich_rpt_4"/>
</dbReference>
<accession>V8PDZ1</accession>
<comment type="caution">
    <text evidence="15">The sequence shown here is derived from an EMBL/GenBank/DDBJ whole genome shotgun (WGS) entry which is preliminary data.</text>
</comment>
<comment type="similarity">
    <text evidence="11">Belongs to the LRRCC1 family.</text>
</comment>
<dbReference type="GO" id="GO:0051301">
    <property type="term" value="P:cell division"/>
    <property type="evidence" value="ECO:0007669"/>
    <property type="project" value="UniProtKB-KW"/>
</dbReference>
<dbReference type="InterPro" id="IPR032675">
    <property type="entry name" value="LRR_dom_sf"/>
</dbReference>
<name>V8PDZ1_OPHHA</name>
<evidence type="ECO:0000256" key="5">
    <source>
        <dbReference type="ARBA" id="ARBA00022737"/>
    </source>
</evidence>
<dbReference type="EMBL" id="AZIM01000177">
    <property type="protein sequence ID" value="ETE72789.1"/>
    <property type="molecule type" value="Genomic_DNA"/>
</dbReference>
<keyword evidence="8" id="KW-0206">Cytoskeleton</keyword>
<evidence type="ECO:0000313" key="15">
    <source>
        <dbReference type="EMBL" id="ETE72789.1"/>
    </source>
</evidence>
<dbReference type="Pfam" id="PF12799">
    <property type="entry name" value="LRR_4"/>
    <property type="match status" value="1"/>
</dbReference>
<feature type="non-terminal residue" evidence="15">
    <location>
        <position position="1"/>
    </location>
</feature>
<evidence type="ECO:0000256" key="11">
    <source>
        <dbReference type="ARBA" id="ARBA00061329"/>
    </source>
</evidence>
<feature type="coiled-coil region" evidence="13">
    <location>
        <begin position="665"/>
        <end position="709"/>
    </location>
</feature>
<dbReference type="PANTHER" id="PTHR15454:SF34">
    <property type="entry name" value="LEUCINE-RICH REPEAT AND COILED-COIL DOMAIN-CONTAINING PROTEIN 1"/>
    <property type="match status" value="1"/>
</dbReference>
<dbReference type="AlphaFoldDB" id="V8PDZ1"/>
<feature type="compositionally biased region" description="Basic and acidic residues" evidence="14">
    <location>
        <begin position="272"/>
        <end position="281"/>
    </location>
</feature>
<dbReference type="GO" id="GO:0005737">
    <property type="term" value="C:cytoplasm"/>
    <property type="evidence" value="ECO:0007669"/>
    <property type="project" value="TreeGrafter"/>
</dbReference>
<reference evidence="15 16" key="1">
    <citation type="journal article" date="2013" name="Proc. Natl. Acad. Sci. U.S.A.">
        <title>The king cobra genome reveals dynamic gene evolution and adaptation in the snake venom system.</title>
        <authorList>
            <person name="Vonk F.J."/>
            <person name="Casewell N.R."/>
            <person name="Henkel C.V."/>
            <person name="Heimberg A.M."/>
            <person name="Jansen H.J."/>
            <person name="McCleary R.J."/>
            <person name="Kerkkamp H.M."/>
            <person name="Vos R.A."/>
            <person name="Guerreiro I."/>
            <person name="Calvete J.J."/>
            <person name="Wuster W."/>
            <person name="Woods A.E."/>
            <person name="Logan J.M."/>
            <person name="Harrison R.A."/>
            <person name="Castoe T.A."/>
            <person name="de Koning A.P."/>
            <person name="Pollock D.D."/>
            <person name="Yandell M."/>
            <person name="Calderon D."/>
            <person name="Renjifo C."/>
            <person name="Currier R.B."/>
            <person name="Salgado D."/>
            <person name="Pla D."/>
            <person name="Sanz L."/>
            <person name="Hyder A.S."/>
            <person name="Ribeiro J.M."/>
            <person name="Arntzen J.W."/>
            <person name="van den Thillart G.E."/>
            <person name="Boetzer M."/>
            <person name="Pirovano W."/>
            <person name="Dirks R.P."/>
            <person name="Spaink H.P."/>
            <person name="Duboule D."/>
            <person name="McGlinn E."/>
            <person name="Kini R.M."/>
            <person name="Richardson M.K."/>
        </authorList>
    </citation>
    <scope>NUCLEOTIDE SEQUENCE</scope>
    <source>
        <tissue evidence="15">Blood</tissue>
    </source>
</reference>
<dbReference type="FunFam" id="3.80.10.10:FF:000148">
    <property type="entry name" value="Leucine rich repeat and coiled-coil centrosomal protein 1"/>
    <property type="match status" value="1"/>
</dbReference>
<dbReference type="SUPFAM" id="SSF52058">
    <property type="entry name" value="L domain-like"/>
    <property type="match status" value="1"/>
</dbReference>
<evidence type="ECO:0000256" key="9">
    <source>
        <dbReference type="ARBA" id="ARBA00023306"/>
    </source>
</evidence>
<evidence type="ECO:0000256" key="8">
    <source>
        <dbReference type="ARBA" id="ARBA00023212"/>
    </source>
</evidence>
<dbReference type="OrthoDB" id="7451790at2759"/>
<evidence type="ECO:0000256" key="14">
    <source>
        <dbReference type="SAM" id="MobiDB-lite"/>
    </source>
</evidence>